<protein>
    <submittedName>
        <fullName evidence="1">Uncharacterized protein</fullName>
    </submittedName>
</protein>
<accession>A0A6H1ZQA1</accession>
<gene>
    <name evidence="1" type="ORF">TM448A01384_0013</name>
</gene>
<proteinExistence type="predicted"/>
<reference evidence="1" key="1">
    <citation type="submission" date="2020-03" db="EMBL/GenBank/DDBJ databases">
        <title>The deep terrestrial virosphere.</title>
        <authorList>
            <person name="Holmfeldt K."/>
            <person name="Nilsson E."/>
            <person name="Simone D."/>
            <person name="Lopez-Fernandez M."/>
            <person name="Wu X."/>
            <person name="de Brujin I."/>
            <person name="Lundin D."/>
            <person name="Andersson A."/>
            <person name="Bertilsson S."/>
            <person name="Dopson M."/>
        </authorList>
    </citation>
    <scope>NUCLEOTIDE SEQUENCE</scope>
    <source>
        <strain evidence="1">TM448A01384</strain>
    </source>
</reference>
<name>A0A6H1ZQA1_9ZZZZ</name>
<dbReference type="AlphaFoldDB" id="A0A6H1ZQA1"/>
<sequence>MKLTFIDIMNLVKFTGERGVDAESYIDSSLAYIENKELLRKSFRQTINFSKEVLNARD</sequence>
<evidence type="ECO:0000313" key="1">
    <source>
        <dbReference type="EMBL" id="QJA49487.1"/>
    </source>
</evidence>
<dbReference type="EMBL" id="MT144139">
    <property type="protein sequence ID" value="QJA49487.1"/>
    <property type="molecule type" value="Genomic_DNA"/>
</dbReference>
<organism evidence="1">
    <name type="scientific">viral metagenome</name>
    <dbReference type="NCBI Taxonomy" id="1070528"/>
    <lineage>
        <taxon>unclassified sequences</taxon>
        <taxon>metagenomes</taxon>
        <taxon>organismal metagenomes</taxon>
    </lineage>
</organism>